<evidence type="ECO:0000256" key="5">
    <source>
        <dbReference type="ARBA" id="ARBA00022741"/>
    </source>
</evidence>
<dbReference type="Pfam" id="PF00122">
    <property type="entry name" value="E1-E2_ATPase"/>
    <property type="match status" value="1"/>
</dbReference>
<evidence type="ECO:0000256" key="2">
    <source>
        <dbReference type="ARBA" id="ARBA00006000"/>
    </source>
</evidence>
<dbReference type="SFLD" id="SFLDG00002">
    <property type="entry name" value="C1.7:_P-type_atpase_like"/>
    <property type="match status" value="1"/>
</dbReference>
<feature type="transmembrane region" description="Helical" evidence="11">
    <location>
        <begin position="1302"/>
        <end position="1320"/>
    </location>
</feature>
<dbReference type="PROSITE" id="PS00154">
    <property type="entry name" value="ATPASE_E1_E2"/>
    <property type="match status" value="1"/>
</dbReference>
<evidence type="ECO:0000256" key="6">
    <source>
        <dbReference type="ARBA" id="ARBA00022840"/>
    </source>
</evidence>
<evidence type="ECO:0000256" key="11">
    <source>
        <dbReference type="SAM" id="Phobius"/>
    </source>
</evidence>
<keyword evidence="3 11" id="KW-0812">Transmembrane</keyword>
<evidence type="ECO:0000313" key="14">
    <source>
        <dbReference type="EMBL" id="GMF34884.1"/>
    </source>
</evidence>
<dbReference type="PRINTS" id="PR00119">
    <property type="entry name" value="CATATPASE"/>
</dbReference>
<evidence type="ECO:0000313" key="15">
    <source>
        <dbReference type="Proteomes" id="UP001165121"/>
    </source>
</evidence>
<reference evidence="14" key="1">
    <citation type="submission" date="2023-04" db="EMBL/GenBank/DDBJ databases">
        <title>Phytophthora fragariaefolia NBRC 109709.</title>
        <authorList>
            <person name="Ichikawa N."/>
            <person name="Sato H."/>
            <person name="Tonouchi N."/>
        </authorList>
    </citation>
    <scope>NUCLEOTIDE SEQUENCE</scope>
    <source>
        <strain evidence="14">NBRC 109709</strain>
    </source>
</reference>
<dbReference type="SUPFAM" id="SSF81653">
    <property type="entry name" value="Calcium ATPase, transduction domain A"/>
    <property type="match status" value="1"/>
</dbReference>
<dbReference type="SUPFAM" id="SSF81665">
    <property type="entry name" value="Calcium ATPase, transmembrane domain M"/>
    <property type="match status" value="1"/>
</dbReference>
<evidence type="ECO:0000256" key="9">
    <source>
        <dbReference type="ARBA" id="ARBA00022989"/>
    </source>
</evidence>
<keyword evidence="15" id="KW-1185">Reference proteome</keyword>
<dbReference type="PANTHER" id="PTHR45630:SF11">
    <property type="entry name" value="CATION-TRANSPORTING P-TYPE ATPASE N-TERMINAL DOMAIN-CONTAINING PROTEIN"/>
    <property type="match status" value="1"/>
</dbReference>
<dbReference type="SUPFAM" id="SSF56784">
    <property type="entry name" value="HAD-like"/>
    <property type="match status" value="1"/>
</dbReference>
<keyword evidence="12" id="KW-0732">Signal</keyword>
<protein>
    <submittedName>
        <fullName evidence="14">Unnamed protein product</fullName>
    </submittedName>
</protein>
<dbReference type="Gene3D" id="3.40.50.1000">
    <property type="entry name" value="HAD superfamily/HAD-like"/>
    <property type="match status" value="2"/>
</dbReference>
<keyword evidence="10 11" id="KW-0472">Membrane</keyword>
<dbReference type="GO" id="GO:0005524">
    <property type="term" value="F:ATP binding"/>
    <property type="evidence" value="ECO:0007669"/>
    <property type="project" value="UniProtKB-KW"/>
</dbReference>
<dbReference type="InterPro" id="IPR023214">
    <property type="entry name" value="HAD_sf"/>
</dbReference>
<evidence type="ECO:0000256" key="7">
    <source>
        <dbReference type="ARBA" id="ARBA00022842"/>
    </source>
</evidence>
<evidence type="ECO:0000256" key="12">
    <source>
        <dbReference type="SAM" id="SignalP"/>
    </source>
</evidence>
<feature type="transmembrane region" description="Helical" evidence="11">
    <location>
        <begin position="1220"/>
        <end position="1242"/>
    </location>
</feature>
<dbReference type="InterPro" id="IPR023299">
    <property type="entry name" value="ATPase_P-typ_cyto_dom_N"/>
</dbReference>
<feature type="transmembrane region" description="Helical" evidence="11">
    <location>
        <begin position="697"/>
        <end position="720"/>
    </location>
</feature>
<feature type="transmembrane region" description="Helical" evidence="11">
    <location>
        <begin position="275"/>
        <end position="299"/>
    </location>
</feature>
<dbReference type="InterPro" id="IPR059000">
    <property type="entry name" value="ATPase_P-type_domA"/>
</dbReference>
<feature type="transmembrane region" description="Helical" evidence="11">
    <location>
        <begin position="1354"/>
        <end position="1377"/>
    </location>
</feature>
<keyword evidence="8" id="KW-1278">Translocase</keyword>
<dbReference type="InterPro" id="IPR008250">
    <property type="entry name" value="ATPase_P-typ_transduc_dom_A_sf"/>
</dbReference>
<dbReference type="OrthoDB" id="48943at2759"/>
<dbReference type="GO" id="GO:0046872">
    <property type="term" value="F:metal ion binding"/>
    <property type="evidence" value="ECO:0007669"/>
    <property type="project" value="UniProtKB-KW"/>
</dbReference>
<comment type="subcellular location">
    <subcellularLocation>
        <location evidence="1">Membrane</location>
        <topology evidence="1">Multi-pass membrane protein</topology>
    </subcellularLocation>
</comment>
<feature type="transmembrane region" description="Helical" evidence="11">
    <location>
        <begin position="497"/>
        <end position="516"/>
    </location>
</feature>
<accession>A0A9W6XAX0</accession>
<dbReference type="SFLD" id="SFLDF00027">
    <property type="entry name" value="p-type_atpase"/>
    <property type="match status" value="1"/>
</dbReference>
<keyword evidence="4" id="KW-0479">Metal-binding</keyword>
<feature type="signal peptide" evidence="12">
    <location>
        <begin position="1"/>
        <end position="19"/>
    </location>
</feature>
<evidence type="ECO:0000256" key="4">
    <source>
        <dbReference type="ARBA" id="ARBA00022723"/>
    </source>
</evidence>
<keyword evidence="7" id="KW-0460">Magnesium</keyword>
<dbReference type="Gene3D" id="1.20.1110.10">
    <property type="entry name" value="Calcium-transporting ATPase, transmembrane domain"/>
    <property type="match status" value="1"/>
</dbReference>
<dbReference type="GO" id="GO:0016887">
    <property type="term" value="F:ATP hydrolysis activity"/>
    <property type="evidence" value="ECO:0007669"/>
    <property type="project" value="InterPro"/>
</dbReference>
<dbReference type="NCBIfam" id="TIGR01494">
    <property type="entry name" value="ATPase_P-type"/>
    <property type="match status" value="2"/>
</dbReference>
<evidence type="ECO:0000256" key="10">
    <source>
        <dbReference type="ARBA" id="ARBA00023136"/>
    </source>
</evidence>
<evidence type="ECO:0000256" key="8">
    <source>
        <dbReference type="ARBA" id="ARBA00022967"/>
    </source>
</evidence>
<keyword evidence="6" id="KW-0067">ATP-binding</keyword>
<dbReference type="InterPro" id="IPR006544">
    <property type="entry name" value="P-type_TPase_V"/>
</dbReference>
<dbReference type="InterPro" id="IPR044492">
    <property type="entry name" value="P_typ_ATPase_HD_dom"/>
</dbReference>
<dbReference type="Gene3D" id="2.70.150.10">
    <property type="entry name" value="Calcium-transporting ATPase, cytoplasmic transduction domain A"/>
    <property type="match status" value="1"/>
</dbReference>
<evidence type="ECO:0000256" key="1">
    <source>
        <dbReference type="ARBA" id="ARBA00004141"/>
    </source>
</evidence>
<evidence type="ECO:0000259" key="13">
    <source>
        <dbReference type="Pfam" id="PF00122"/>
    </source>
</evidence>
<dbReference type="Proteomes" id="UP001165121">
    <property type="component" value="Unassembled WGS sequence"/>
</dbReference>
<gene>
    <name evidence="14" type="ORF">Pfra01_000908500</name>
</gene>
<dbReference type="InterPro" id="IPR018303">
    <property type="entry name" value="ATPase_P-typ_P_site"/>
</dbReference>
<dbReference type="InterPro" id="IPR001757">
    <property type="entry name" value="P_typ_ATPase"/>
</dbReference>
<sequence>MTAVAVLFALMATVTSVHGAANPMDYPACPQRHQPEFFCCSTSASTREVYTKFRRPTGGSYEKEYQAGWAQPRQVNFPYMRYTPDTPSFSYNDPASICRVQTVVTDSETGELQQTLQCGGDNASLVENSQDVSVFWTSPSNPRNNNASFPVGARCVSLMLADGGVDEDSKNACTNDHVLGGFQFTSFVEAPLVVVYLVYLTCFVLLARWSFHRQVIYRNNCLTGEDEKRTLASGGIADLTGIITRSRYELISDSNTETSQLVQTGYSCSSQGRAVFAYFVLVSVLLHVLLLIIICDYYGSFSPPLFDPLSASATNFFLVWLFAALWLIGTVAYQHELPNFFRVPSPLQSCEFVHMFKSDDTEIMLTDRTGVSALVAKVENWLSRSEKLLGYQETVRVEIVGGKRIVDFQHLRYIYSDNARRFVPSEISVGRTYADIGAAGTSGLSSVEAGKRIQTIGLNAVDVVMPSLLSSVLHEFLTLFYIYQIMCYYVWYYFTYWNMGIVMTLVVMGTAIINIYTKRNMQAAIVNMTRYRTEVSVFRDNGWQVLESPMLVPGDLVQVPENWVLPCDMVVVKGSTVCDESMLTGESMPVQKFPIPDHSNTLYDSEGRGKKHTLFSGTRVLSSGRNEEIHAVVQTTGAYTTKGQLIQSILFPIPMRFKYDEHLKALIALLLIYSVMACVIGINFLLGNGKLNNKMTAFCYCIFMISAVVSPLLPVVITVGQVNAGTRLKKAGIFSLNVKRITLCGKVRVFCFDKTGTLTKQGLDYLGVQPVDMISNSFLPITKEYTSIISTMQYALATCHSVGSLDGKLVGNEVEVRMFEATGWTLVEREGSQPVARSPSGDELEVIKRFDFDHHRMSMSVVVRNRKTGQIFVFCKGSYERMQQLCRPDGVPANYKAVADQLAKDGCYVLGLSHRQLPSKWTNDQIDAFVSNRDAIDEGLSLLGLILFRNELKEDTADAIAQLKGGDIRVVMITGDNAMCGCYIARNSGIVASDSRMILGDVERTGSGVNAKFGDIQWRDVDSGMIFDLQAVKSMAFSGDDVELAVTGAAFTQLKSMGEMSQLLFHVRIFSRMTPDDKVDCVKMHMEAGAVTGMCGDGGNDCGALRIAHAGIALSDADASVVSPFTSKPKTIQSVVDICREGRCSLATSFASVKFLIMYGVIASTLRLFQWYNATILSEWCFILADGFTLVGLSYVITLSKPLRDLRDQRPTSSLIGPSTLLSILGQEIINVIFLVSGIRMLTSQHWYCPFSPDNIDLAKWWLLSDNHLATTLFFTIVTQQQLAAWVFSFGSRYRAPIWNNYALVVLFAGLVMLDAYLLLGPPGKLSDLFRISSGTNVMVLPDIPMPMEFRSHYFVLLLGNVLAAILFEYFVILGSVRDWLRRKFHQDHLPMRK</sequence>
<dbReference type="Gene3D" id="3.40.1110.10">
    <property type="entry name" value="Calcium-transporting ATPase, cytoplasmic domain N"/>
    <property type="match status" value="1"/>
</dbReference>
<dbReference type="InterPro" id="IPR036412">
    <property type="entry name" value="HAD-like_sf"/>
</dbReference>
<name>A0A9W6XAX0_9STRA</name>
<keyword evidence="5" id="KW-0547">Nucleotide-binding</keyword>
<dbReference type="PANTHER" id="PTHR45630">
    <property type="entry name" value="CATION-TRANSPORTING ATPASE-RELATED"/>
    <property type="match status" value="1"/>
</dbReference>
<evidence type="ECO:0000256" key="3">
    <source>
        <dbReference type="ARBA" id="ARBA00022692"/>
    </source>
</evidence>
<dbReference type="GO" id="GO:0016020">
    <property type="term" value="C:membrane"/>
    <property type="evidence" value="ECO:0007669"/>
    <property type="project" value="UniProtKB-SubCell"/>
</dbReference>
<keyword evidence="9 11" id="KW-1133">Transmembrane helix</keyword>
<feature type="transmembrane region" description="Helical" evidence="11">
    <location>
        <begin position="472"/>
        <end position="491"/>
    </location>
</feature>
<dbReference type="GO" id="GO:0019829">
    <property type="term" value="F:ATPase-coupled monoatomic cation transmembrane transporter activity"/>
    <property type="evidence" value="ECO:0007669"/>
    <property type="project" value="TreeGrafter"/>
</dbReference>
<proteinExistence type="inferred from homology"/>
<feature type="transmembrane region" description="Helical" evidence="11">
    <location>
        <begin position="193"/>
        <end position="211"/>
    </location>
</feature>
<dbReference type="SUPFAM" id="SSF81660">
    <property type="entry name" value="Metal cation-transporting ATPase, ATP-binding domain N"/>
    <property type="match status" value="1"/>
</dbReference>
<dbReference type="NCBIfam" id="TIGR01657">
    <property type="entry name" value="P-ATPase-V"/>
    <property type="match status" value="1"/>
</dbReference>
<dbReference type="GO" id="GO:0140358">
    <property type="term" value="F:P-type transmembrane transporter activity"/>
    <property type="evidence" value="ECO:0007669"/>
    <property type="project" value="InterPro"/>
</dbReference>
<organism evidence="14 15">
    <name type="scientific">Phytophthora fragariaefolia</name>
    <dbReference type="NCBI Taxonomy" id="1490495"/>
    <lineage>
        <taxon>Eukaryota</taxon>
        <taxon>Sar</taxon>
        <taxon>Stramenopiles</taxon>
        <taxon>Oomycota</taxon>
        <taxon>Peronosporomycetes</taxon>
        <taxon>Peronosporales</taxon>
        <taxon>Peronosporaceae</taxon>
        <taxon>Phytophthora</taxon>
    </lineage>
</organism>
<feature type="transmembrane region" description="Helical" evidence="11">
    <location>
        <begin position="665"/>
        <end position="685"/>
    </location>
</feature>
<feature type="transmembrane region" description="Helical" evidence="11">
    <location>
        <begin position="1150"/>
        <end position="1170"/>
    </location>
</feature>
<dbReference type="Pfam" id="PF13246">
    <property type="entry name" value="Cation_ATPase"/>
    <property type="match status" value="1"/>
</dbReference>
<dbReference type="SFLD" id="SFLDS00003">
    <property type="entry name" value="Haloacid_Dehalogenase"/>
    <property type="match status" value="1"/>
</dbReference>
<feature type="transmembrane region" description="Helical" evidence="11">
    <location>
        <begin position="311"/>
        <end position="333"/>
    </location>
</feature>
<dbReference type="InterPro" id="IPR023298">
    <property type="entry name" value="ATPase_P-typ_TM_dom_sf"/>
</dbReference>
<feature type="transmembrane region" description="Helical" evidence="11">
    <location>
        <begin position="1269"/>
        <end position="1290"/>
    </location>
</feature>
<feature type="transmembrane region" description="Helical" evidence="11">
    <location>
        <begin position="1176"/>
        <end position="1199"/>
    </location>
</feature>
<comment type="caution">
    <text evidence="14">The sequence shown here is derived from an EMBL/GenBank/DDBJ whole genome shotgun (WGS) entry which is preliminary data.</text>
</comment>
<feature type="chain" id="PRO_5040780807" evidence="12">
    <location>
        <begin position="20"/>
        <end position="1394"/>
    </location>
</feature>
<comment type="similarity">
    <text evidence="2">Belongs to the cation transport ATPase (P-type) (TC 3.A.3) family. Type V subfamily.</text>
</comment>
<dbReference type="EMBL" id="BSXT01000836">
    <property type="protein sequence ID" value="GMF34884.1"/>
    <property type="molecule type" value="Genomic_DNA"/>
</dbReference>
<feature type="domain" description="P-type ATPase A" evidence="13">
    <location>
        <begin position="533"/>
        <end position="649"/>
    </location>
</feature>